<keyword evidence="4 5" id="KW-0472">Membrane</keyword>
<feature type="transmembrane region" description="Helical" evidence="5">
    <location>
        <begin position="100"/>
        <end position="118"/>
    </location>
</feature>
<accession>A0A285QEQ4</accession>
<protein>
    <recommendedName>
        <fullName evidence="8">MAPEG family protein</fullName>
    </recommendedName>
</protein>
<organism evidence="6 7">
    <name type="scientific">Sphingomonas guangdongensis</name>
    <dbReference type="NCBI Taxonomy" id="1141890"/>
    <lineage>
        <taxon>Bacteria</taxon>
        <taxon>Pseudomonadati</taxon>
        <taxon>Pseudomonadota</taxon>
        <taxon>Alphaproteobacteria</taxon>
        <taxon>Sphingomonadales</taxon>
        <taxon>Sphingomonadaceae</taxon>
        <taxon>Sphingomonas</taxon>
    </lineage>
</organism>
<keyword evidence="7" id="KW-1185">Reference proteome</keyword>
<evidence type="ECO:0000256" key="3">
    <source>
        <dbReference type="ARBA" id="ARBA00022989"/>
    </source>
</evidence>
<keyword evidence="2 5" id="KW-0812">Transmembrane</keyword>
<evidence type="ECO:0000256" key="4">
    <source>
        <dbReference type="ARBA" id="ARBA00023136"/>
    </source>
</evidence>
<name>A0A285QEQ4_9SPHN</name>
<dbReference type="InterPro" id="IPR001129">
    <property type="entry name" value="Membr-assoc_MAPEG"/>
</dbReference>
<evidence type="ECO:0000256" key="1">
    <source>
        <dbReference type="ARBA" id="ARBA00004370"/>
    </source>
</evidence>
<evidence type="ECO:0000313" key="6">
    <source>
        <dbReference type="EMBL" id="SOB80326.1"/>
    </source>
</evidence>
<dbReference type="AlphaFoldDB" id="A0A285QEQ4"/>
<dbReference type="SUPFAM" id="SSF161084">
    <property type="entry name" value="MAPEG domain-like"/>
    <property type="match status" value="1"/>
</dbReference>
<evidence type="ECO:0000256" key="5">
    <source>
        <dbReference type="SAM" id="Phobius"/>
    </source>
</evidence>
<comment type="subcellular location">
    <subcellularLocation>
        <location evidence="1">Membrane</location>
    </subcellularLocation>
</comment>
<sequence>MRDERADGCLRKRRRAYSDFRRACKPIGGVTGWPPCRAKRKDDEPMTILLPATLATAAACALLAIWLGLRVSQVRVKHKVLVGDGGDPLVLARMRAHANFVEYTPFVLILLALVELAKGPAVHLWAYGAVFVLARVAHGIGMERSRGARMVGILVTWAILALLIGEATWTTYQGAAPGRGDAIEIEQVPAA</sequence>
<evidence type="ECO:0000313" key="7">
    <source>
        <dbReference type="Proteomes" id="UP000219494"/>
    </source>
</evidence>
<proteinExistence type="predicted"/>
<keyword evidence="3 5" id="KW-1133">Transmembrane helix</keyword>
<dbReference type="PANTHER" id="PTHR35814">
    <property type="match status" value="1"/>
</dbReference>
<evidence type="ECO:0000256" key="2">
    <source>
        <dbReference type="ARBA" id="ARBA00022692"/>
    </source>
</evidence>
<dbReference type="EMBL" id="OBMI01000001">
    <property type="protein sequence ID" value="SOB80326.1"/>
    <property type="molecule type" value="Genomic_DNA"/>
</dbReference>
<dbReference type="Pfam" id="PF01124">
    <property type="entry name" value="MAPEG"/>
    <property type="match status" value="1"/>
</dbReference>
<dbReference type="InterPro" id="IPR023352">
    <property type="entry name" value="MAPEG-like_dom_sf"/>
</dbReference>
<feature type="transmembrane region" description="Helical" evidence="5">
    <location>
        <begin position="48"/>
        <end position="69"/>
    </location>
</feature>
<reference evidence="6 7" key="1">
    <citation type="submission" date="2017-07" db="EMBL/GenBank/DDBJ databases">
        <authorList>
            <person name="Sun Z.S."/>
            <person name="Albrecht U."/>
            <person name="Echele G."/>
            <person name="Lee C.C."/>
        </authorList>
    </citation>
    <scope>NUCLEOTIDE SEQUENCE [LARGE SCALE GENOMIC DNA]</scope>
    <source>
        <strain evidence="6 7">CGMCC 1.12672</strain>
    </source>
</reference>
<dbReference type="GO" id="GO:0016020">
    <property type="term" value="C:membrane"/>
    <property type="evidence" value="ECO:0007669"/>
    <property type="project" value="UniProtKB-SubCell"/>
</dbReference>
<feature type="transmembrane region" description="Helical" evidence="5">
    <location>
        <begin position="153"/>
        <end position="172"/>
    </location>
</feature>
<evidence type="ECO:0008006" key="8">
    <source>
        <dbReference type="Google" id="ProtNLM"/>
    </source>
</evidence>
<dbReference type="Proteomes" id="UP000219494">
    <property type="component" value="Unassembled WGS sequence"/>
</dbReference>
<dbReference type="PANTHER" id="PTHR35814:SF1">
    <property type="entry name" value="GLUTATHIONE S-TRANSFERASE-RELATED"/>
    <property type="match status" value="1"/>
</dbReference>
<dbReference type="Gene3D" id="1.20.120.550">
    <property type="entry name" value="Membrane associated eicosanoid/glutathione metabolism-like domain"/>
    <property type="match status" value="1"/>
</dbReference>
<feature type="transmembrane region" description="Helical" evidence="5">
    <location>
        <begin position="124"/>
        <end position="141"/>
    </location>
</feature>
<gene>
    <name evidence="6" type="ORF">SAMN06297144_1003</name>
</gene>